<organism evidence="2 3">
    <name type="scientific">Streptomyces laculatispora</name>
    <dbReference type="NCBI Taxonomy" id="887464"/>
    <lineage>
        <taxon>Bacteria</taxon>
        <taxon>Bacillati</taxon>
        <taxon>Actinomycetota</taxon>
        <taxon>Actinomycetes</taxon>
        <taxon>Kitasatosporales</taxon>
        <taxon>Streptomycetaceae</taxon>
        <taxon>Streptomyces</taxon>
    </lineage>
</organism>
<evidence type="ECO:0000313" key="3">
    <source>
        <dbReference type="Proteomes" id="UP001229952"/>
    </source>
</evidence>
<feature type="region of interest" description="Disordered" evidence="1">
    <location>
        <begin position="1"/>
        <end position="45"/>
    </location>
</feature>
<gene>
    <name evidence="2" type="ORF">P8A22_03375</name>
</gene>
<dbReference type="PANTHER" id="PTHR39441">
    <property type="entry name" value="DUF2252 DOMAIN-CONTAINING PROTEIN"/>
    <property type="match status" value="1"/>
</dbReference>
<sequence length="471" mass="52545">MTGRTASTPEQQLSPQERAARGKAARTRAPRSSHGDFAPSELRANPVDTIEKQSATRLKELVPIRYGRMSESPFRFYRGAAAIMAGDLATTPDAGLRVQLCGDAHMLNFRLLASPERSLLFDINDFDETLPGPWEWDLKRLATSLAIAGRENGFTDAERTTIVRSAVRSYRERMRGLAGMRNLDVWYAKTDFEQLRALASDRLPRRESKRVSAAMAKARTRDSLQAFEKLTEVVDGKRRIASSPPTVERAADLMPDLERTQMEDMLRDLVDRYGRSLSADREHLLRQFTMVDMARKVVGVGSVGTRCWIILLLGRDGEDPLFLQAKEADESVLAAYAGASEYPTQGQRVVAGQRLMQAASDIFLGWEHVHAPDGQERDFYVRQLRDWKGIADPSRQGPRTMETFGEVCGATLARAHARSGDRIAIAAYLGRADVFDQAVARFAESYADQNERDHQALLDSVRAGRVSAQAE</sequence>
<dbReference type="InterPro" id="IPR018721">
    <property type="entry name" value="DUF2252"/>
</dbReference>
<evidence type="ECO:0000256" key="1">
    <source>
        <dbReference type="SAM" id="MobiDB-lite"/>
    </source>
</evidence>
<protein>
    <submittedName>
        <fullName evidence="2">DUF2252 domain-containing protein</fullName>
    </submittedName>
</protein>
<feature type="compositionally biased region" description="Basic residues" evidence="1">
    <location>
        <begin position="21"/>
        <end position="31"/>
    </location>
</feature>
<name>A0ABY9HX44_9ACTN</name>
<evidence type="ECO:0000313" key="2">
    <source>
        <dbReference type="EMBL" id="WLQ39152.1"/>
    </source>
</evidence>
<dbReference type="PANTHER" id="PTHR39441:SF1">
    <property type="entry name" value="DUF2252 DOMAIN-CONTAINING PROTEIN"/>
    <property type="match status" value="1"/>
</dbReference>
<keyword evidence="3" id="KW-1185">Reference proteome</keyword>
<reference evidence="2 3" key="1">
    <citation type="submission" date="2023-03" db="EMBL/GenBank/DDBJ databases">
        <title>Isolation and description of six Streptomyces strains from soil environments, able to metabolize different microbial glucans.</title>
        <authorList>
            <person name="Widen T."/>
            <person name="Larsbrink J."/>
        </authorList>
    </citation>
    <scope>NUCLEOTIDE SEQUENCE [LARGE SCALE GENOMIC DNA]</scope>
    <source>
        <strain evidence="2 3">Mut2</strain>
    </source>
</reference>
<accession>A0ABY9HX44</accession>
<feature type="compositionally biased region" description="Polar residues" evidence="1">
    <location>
        <begin position="1"/>
        <end position="15"/>
    </location>
</feature>
<proteinExistence type="predicted"/>
<dbReference type="Pfam" id="PF10009">
    <property type="entry name" value="DUF2252"/>
    <property type="match status" value="1"/>
</dbReference>
<dbReference type="Proteomes" id="UP001229952">
    <property type="component" value="Chromosome"/>
</dbReference>
<dbReference type="RefSeq" id="WP_306085797.1">
    <property type="nucleotide sequence ID" value="NZ_CP120992.1"/>
</dbReference>
<dbReference type="EMBL" id="CP120992">
    <property type="protein sequence ID" value="WLQ39152.1"/>
    <property type="molecule type" value="Genomic_DNA"/>
</dbReference>